<dbReference type="Gene3D" id="2.40.40.10">
    <property type="entry name" value="RlpA-like domain"/>
    <property type="match status" value="1"/>
</dbReference>
<feature type="compositionally biased region" description="Polar residues" evidence="1">
    <location>
        <begin position="180"/>
        <end position="209"/>
    </location>
</feature>
<feature type="compositionally biased region" description="Gly residues" evidence="1">
    <location>
        <begin position="211"/>
        <end position="223"/>
    </location>
</feature>
<feature type="signal peptide" evidence="2">
    <location>
        <begin position="1"/>
        <end position="20"/>
    </location>
</feature>
<gene>
    <name evidence="3" type="ORF">DB88DRAFT_540051</name>
</gene>
<dbReference type="Proteomes" id="UP001182556">
    <property type="component" value="Unassembled WGS sequence"/>
</dbReference>
<reference evidence="3" key="1">
    <citation type="submission" date="2023-02" db="EMBL/GenBank/DDBJ databases">
        <title>Identification and recombinant expression of a fungal hydrolase from Papiliotrema laurentii that hydrolyzes apple cutin and clears colloidal polyester polyurethane.</title>
        <authorList>
            <consortium name="DOE Joint Genome Institute"/>
            <person name="Roman V.A."/>
            <person name="Bojanowski C."/>
            <person name="Crable B.R."/>
            <person name="Wagner D.N."/>
            <person name="Hung C.S."/>
            <person name="Nadeau L.J."/>
            <person name="Schratz L."/>
            <person name="Haridas S."/>
            <person name="Pangilinan J."/>
            <person name="Lipzen A."/>
            <person name="Na H."/>
            <person name="Yan M."/>
            <person name="Ng V."/>
            <person name="Grigoriev I.V."/>
            <person name="Spatafora J.W."/>
            <person name="Barlow D."/>
            <person name="Biffinger J."/>
            <person name="Kelley-Loughnane N."/>
            <person name="Varaljay V.A."/>
            <person name="Crookes-Goodson W.J."/>
        </authorList>
    </citation>
    <scope>NUCLEOTIDE SEQUENCE</scope>
    <source>
        <strain evidence="3">5307AH</strain>
    </source>
</reference>
<feature type="region of interest" description="Disordered" evidence="1">
    <location>
        <begin position="172"/>
        <end position="226"/>
    </location>
</feature>
<feature type="chain" id="PRO_5042085940" evidence="2">
    <location>
        <begin position="21"/>
        <end position="350"/>
    </location>
</feature>
<dbReference type="AlphaFoldDB" id="A0AAD9D0K6"/>
<name>A0AAD9D0K6_PAPLA</name>
<proteinExistence type="predicted"/>
<comment type="caution">
    <text evidence="3">The sequence shown here is derived from an EMBL/GenBank/DDBJ whole genome shotgun (WGS) entry which is preliminary data.</text>
</comment>
<keyword evidence="2" id="KW-0732">Signal</keyword>
<protein>
    <submittedName>
        <fullName evidence="3">Uncharacterized protein</fullName>
    </submittedName>
</protein>
<evidence type="ECO:0000256" key="1">
    <source>
        <dbReference type="SAM" id="MobiDB-lite"/>
    </source>
</evidence>
<accession>A0AAD9D0K6</accession>
<evidence type="ECO:0000313" key="4">
    <source>
        <dbReference type="Proteomes" id="UP001182556"/>
    </source>
</evidence>
<feature type="region of interest" description="Disordered" evidence="1">
    <location>
        <begin position="245"/>
        <end position="299"/>
    </location>
</feature>
<organism evidence="3 4">
    <name type="scientific">Papiliotrema laurentii</name>
    <name type="common">Cryptococcus laurentii</name>
    <dbReference type="NCBI Taxonomy" id="5418"/>
    <lineage>
        <taxon>Eukaryota</taxon>
        <taxon>Fungi</taxon>
        <taxon>Dikarya</taxon>
        <taxon>Basidiomycota</taxon>
        <taxon>Agaricomycotina</taxon>
        <taxon>Tremellomycetes</taxon>
        <taxon>Tremellales</taxon>
        <taxon>Rhynchogastremaceae</taxon>
        <taxon>Papiliotrema</taxon>
    </lineage>
</organism>
<evidence type="ECO:0000256" key="2">
    <source>
        <dbReference type="SAM" id="SignalP"/>
    </source>
</evidence>
<keyword evidence="4" id="KW-1185">Reference proteome</keyword>
<dbReference type="InterPro" id="IPR036908">
    <property type="entry name" value="RlpA-like_sf"/>
</dbReference>
<sequence>MTRLASLFALMALTPTLSYASSVIYEITGAHATVYYDLTNELCGDTAAGDPFPADWALGINGGYPYCQGQSAKTLNDLGTNRIVAINQNLVWGDPAEYCGKEVQIVQADGTVLDFPEGPLFIWDSCEACASNPIVDVSAKVFTQLKGGSCAGNNPGGLTVRVLDNNIWAANSGGGDIQPKPSSSGSNYTATGTSSTVHSAQQSATTTAKISGGGQQGNVGGEGELPTTIQKGENVVITSASPVVSSLSSAPSPTPSAASPSGPSRLSADGNKSSTAGSKSSAAAGNKSRTSSISPSPTDTTTSCVYGKWQCNGLALQVCNYVSLTQLDWETIATCGSVCEITVSGSVDCQ</sequence>
<evidence type="ECO:0000313" key="3">
    <source>
        <dbReference type="EMBL" id="KAK1923963.1"/>
    </source>
</evidence>
<dbReference type="EMBL" id="JAODAN010000005">
    <property type="protein sequence ID" value="KAK1923963.1"/>
    <property type="molecule type" value="Genomic_DNA"/>
</dbReference>